<dbReference type="Proteomes" id="UP000887013">
    <property type="component" value="Unassembled WGS sequence"/>
</dbReference>
<dbReference type="Gene3D" id="3.30.420.10">
    <property type="entry name" value="Ribonuclease H-like superfamily/Ribonuclease H"/>
    <property type="match status" value="1"/>
</dbReference>
<sequence>MATNDIDATTGCCHMSAHAHLPHALSRVLCCINIFIILCYTLVSPYQYFEQLLHNLKIGVDAQCLVSASYNDSFIKLLIQNQYVQNQFNLSVDPFTKDERLLGYFQQNGATAYTAFTTLSQVSELFGEKSTFNRSSKISWPPRSPDLPSCDFHLRGKLKGQVHSNNPHTRSQHRRQWWPFSAFYVIGSSVDN</sequence>
<dbReference type="GO" id="GO:0003676">
    <property type="term" value="F:nucleic acid binding"/>
    <property type="evidence" value="ECO:0007669"/>
    <property type="project" value="InterPro"/>
</dbReference>
<proteinExistence type="predicted"/>
<dbReference type="EMBL" id="BMAW01044339">
    <property type="protein sequence ID" value="GFS44084.1"/>
    <property type="molecule type" value="Genomic_DNA"/>
</dbReference>
<evidence type="ECO:0000313" key="2">
    <source>
        <dbReference type="EMBL" id="GFS44084.1"/>
    </source>
</evidence>
<comment type="caution">
    <text evidence="2">The sequence shown here is derived from an EMBL/GenBank/DDBJ whole genome shotgun (WGS) entry which is preliminary data.</text>
</comment>
<keyword evidence="1" id="KW-0472">Membrane</keyword>
<keyword evidence="3" id="KW-1185">Reference proteome</keyword>
<dbReference type="InterPro" id="IPR036397">
    <property type="entry name" value="RNaseH_sf"/>
</dbReference>
<dbReference type="OrthoDB" id="8122262at2759"/>
<name>A0A8X6II95_NEPPI</name>
<gene>
    <name evidence="2" type="ORF">NPIL_475751</name>
</gene>
<organism evidence="2 3">
    <name type="scientific">Nephila pilipes</name>
    <name type="common">Giant wood spider</name>
    <name type="synonym">Nephila maculata</name>
    <dbReference type="NCBI Taxonomy" id="299642"/>
    <lineage>
        <taxon>Eukaryota</taxon>
        <taxon>Metazoa</taxon>
        <taxon>Ecdysozoa</taxon>
        <taxon>Arthropoda</taxon>
        <taxon>Chelicerata</taxon>
        <taxon>Arachnida</taxon>
        <taxon>Araneae</taxon>
        <taxon>Araneomorphae</taxon>
        <taxon>Entelegynae</taxon>
        <taxon>Araneoidea</taxon>
        <taxon>Nephilidae</taxon>
        <taxon>Nephila</taxon>
    </lineage>
</organism>
<feature type="transmembrane region" description="Helical" evidence="1">
    <location>
        <begin position="24"/>
        <end position="43"/>
    </location>
</feature>
<evidence type="ECO:0000256" key="1">
    <source>
        <dbReference type="SAM" id="Phobius"/>
    </source>
</evidence>
<evidence type="ECO:0000313" key="3">
    <source>
        <dbReference type="Proteomes" id="UP000887013"/>
    </source>
</evidence>
<keyword evidence="1" id="KW-1133">Transmembrane helix</keyword>
<accession>A0A8X6II95</accession>
<protein>
    <submittedName>
        <fullName evidence="2">Uncharacterized protein</fullName>
    </submittedName>
</protein>
<reference evidence="2" key="1">
    <citation type="submission" date="2020-08" db="EMBL/GenBank/DDBJ databases">
        <title>Multicomponent nature underlies the extraordinary mechanical properties of spider dragline silk.</title>
        <authorList>
            <person name="Kono N."/>
            <person name="Nakamura H."/>
            <person name="Mori M."/>
            <person name="Yoshida Y."/>
            <person name="Ohtoshi R."/>
            <person name="Malay A.D."/>
            <person name="Moran D.A.P."/>
            <person name="Tomita M."/>
            <person name="Numata K."/>
            <person name="Arakawa K."/>
        </authorList>
    </citation>
    <scope>NUCLEOTIDE SEQUENCE</scope>
</reference>
<keyword evidence="1" id="KW-0812">Transmembrane</keyword>
<dbReference type="AlphaFoldDB" id="A0A8X6II95"/>